<dbReference type="GO" id="GO:0005782">
    <property type="term" value="C:peroxisomal matrix"/>
    <property type="evidence" value="ECO:0007669"/>
    <property type="project" value="UniProtKB-SubCell"/>
</dbReference>
<dbReference type="Gene3D" id="3.30.9.10">
    <property type="entry name" value="D-Amino Acid Oxidase, subunit A, domain 2"/>
    <property type="match status" value="1"/>
</dbReference>
<protein>
    <submittedName>
        <fullName evidence="9">DgyrCDS5556</fullName>
    </submittedName>
</protein>
<dbReference type="Pfam" id="PF01266">
    <property type="entry name" value="DAO"/>
    <property type="match status" value="1"/>
</dbReference>
<evidence type="ECO:0000256" key="4">
    <source>
        <dbReference type="ARBA" id="ARBA00022630"/>
    </source>
</evidence>
<comment type="cofactor">
    <cofactor evidence="1 7">
        <name>FAD</name>
        <dbReference type="ChEBI" id="CHEBI:57692"/>
    </cofactor>
</comment>
<feature type="binding site" evidence="7">
    <location>
        <begin position="42"/>
        <end position="43"/>
    </location>
    <ligand>
        <name>FAD</name>
        <dbReference type="ChEBI" id="CHEBI:57692"/>
    </ligand>
</feature>
<keyword evidence="6" id="KW-0560">Oxidoreductase</keyword>
<dbReference type="PANTHER" id="PTHR11530:SF11">
    <property type="entry name" value="D-ASPARTATE OXIDASE"/>
    <property type="match status" value="1"/>
</dbReference>
<dbReference type="SUPFAM" id="SSF51971">
    <property type="entry name" value="Nucleotide-binding domain"/>
    <property type="match status" value="1"/>
</dbReference>
<evidence type="ECO:0000256" key="3">
    <source>
        <dbReference type="ARBA" id="ARBA00006730"/>
    </source>
</evidence>
<proteinExistence type="inferred from homology"/>
<dbReference type="PANTHER" id="PTHR11530">
    <property type="entry name" value="D-AMINO ACID OXIDASE"/>
    <property type="match status" value="1"/>
</dbReference>
<name>A0A7I8VKA8_9ANNE</name>
<reference evidence="9 10" key="1">
    <citation type="submission" date="2020-08" db="EMBL/GenBank/DDBJ databases">
        <authorList>
            <person name="Hejnol A."/>
        </authorList>
    </citation>
    <scope>NUCLEOTIDE SEQUENCE [LARGE SCALE GENOMIC DNA]</scope>
</reference>
<feature type="binding site" evidence="7">
    <location>
        <position position="277"/>
    </location>
    <ligand>
        <name>D-dopa</name>
        <dbReference type="ChEBI" id="CHEBI:149689"/>
    </ligand>
</feature>
<evidence type="ECO:0000256" key="5">
    <source>
        <dbReference type="ARBA" id="ARBA00022827"/>
    </source>
</evidence>
<evidence type="ECO:0000313" key="10">
    <source>
        <dbReference type="Proteomes" id="UP000549394"/>
    </source>
</evidence>
<dbReference type="OrthoDB" id="2015447at2759"/>
<accession>A0A7I8VKA8</accession>
<dbReference type="PIRSF" id="PIRSF000189">
    <property type="entry name" value="D-aa_oxidase"/>
    <property type="match status" value="1"/>
</dbReference>
<evidence type="ECO:0000313" key="9">
    <source>
        <dbReference type="EMBL" id="CAD5116697.1"/>
    </source>
</evidence>
<comment type="caution">
    <text evidence="9">The sequence shown here is derived from an EMBL/GenBank/DDBJ whole genome shotgun (WGS) entry which is preliminary data.</text>
</comment>
<sequence>MNRKICVVGAGAVGLSTALKIQTECPNAKVTVLAKEFYDKTTSFAAAGIYLPGEDEFINDPAIFKKWLQDSWDHYSKLCNSKDAGKAGAQKISGYFLFKEGYKYKRPIFADIVYQFRELSNEELKTISYGYFITTVVLDPSIYLKYLEASLRKNGTELIKAQVNSLEELSNDFDIIVNCSGLGSQKLANDSDLYPVKGQVLKVEAPWMKHFTYVYSYDATCYVIPGVKAVTVGGTREKGNYDKRPDSKKTEEIWERALGYFPELYEAKRNYVIGGLRPTKLDMLVKPEILNCGNGKSIPVIHNYGHGKHGIALSWGTATESAKLAKSLISNSNL</sequence>
<dbReference type="EMBL" id="CAJFCJ010000006">
    <property type="protein sequence ID" value="CAD5116697.1"/>
    <property type="molecule type" value="Genomic_DNA"/>
</dbReference>
<dbReference type="SUPFAM" id="SSF54373">
    <property type="entry name" value="FAD-linked reductases, C-terminal domain"/>
    <property type="match status" value="1"/>
</dbReference>
<comment type="similarity">
    <text evidence="3">Belongs to the DAMOX/DASOX family.</text>
</comment>
<gene>
    <name evidence="9" type="ORF">DGYR_LOCUS5297</name>
</gene>
<comment type="subcellular location">
    <subcellularLocation>
        <location evidence="2">Peroxisome matrix</location>
    </subcellularLocation>
</comment>
<keyword evidence="4" id="KW-0285">Flavoprotein</keyword>
<keyword evidence="10" id="KW-1185">Reference proteome</keyword>
<dbReference type="GO" id="GO:0003884">
    <property type="term" value="F:D-amino-acid oxidase activity"/>
    <property type="evidence" value="ECO:0007669"/>
    <property type="project" value="InterPro"/>
</dbReference>
<dbReference type="GO" id="GO:0019478">
    <property type="term" value="P:D-amino acid catabolic process"/>
    <property type="evidence" value="ECO:0007669"/>
    <property type="project" value="TreeGrafter"/>
</dbReference>
<feature type="domain" description="FAD dependent oxidoreductase" evidence="8">
    <location>
        <begin position="4"/>
        <end position="323"/>
    </location>
</feature>
<dbReference type="AlphaFoldDB" id="A0A7I8VKA8"/>
<keyword evidence="5 7" id="KW-0274">FAD</keyword>
<evidence type="ECO:0000256" key="6">
    <source>
        <dbReference type="ARBA" id="ARBA00023002"/>
    </source>
</evidence>
<feature type="binding site" evidence="7">
    <location>
        <position position="163"/>
    </location>
    <ligand>
        <name>FAD</name>
        <dbReference type="ChEBI" id="CHEBI:57692"/>
    </ligand>
</feature>
<dbReference type="GO" id="GO:0071949">
    <property type="term" value="F:FAD binding"/>
    <property type="evidence" value="ECO:0007669"/>
    <property type="project" value="InterPro"/>
</dbReference>
<dbReference type="Proteomes" id="UP000549394">
    <property type="component" value="Unassembled WGS sequence"/>
</dbReference>
<evidence type="ECO:0000256" key="2">
    <source>
        <dbReference type="ARBA" id="ARBA00004253"/>
    </source>
</evidence>
<dbReference type="InterPro" id="IPR023209">
    <property type="entry name" value="DAO"/>
</dbReference>
<dbReference type="Gene3D" id="3.40.50.720">
    <property type="entry name" value="NAD(P)-binding Rossmann-like Domain"/>
    <property type="match status" value="1"/>
</dbReference>
<organism evidence="9 10">
    <name type="scientific">Dimorphilus gyrociliatus</name>
    <dbReference type="NCBI Taxonomy" id="2664684"/>
    <lineage>
        <taxon>Eukaryota</taxon>
        <taxon>Metazoa</taxon>
        <taxon>Spiralia</taxon>
        <taxon>Lophotrochozoa</taxon>
        <taxon>Annelida</taxon>
        <taxon>Polychaeta</taxon>
        <taxon>Polychaeta incertae sedis</taxon>
        <taxon>Dinophilidae</taxon>
        <taxon>Dimorphilus</taxon>
    </lineage>
</organism>
<dbReference type="InterPro" id="IPR006076">
    <property type="entry name" value="FAD-dep_OxRdtase"/>
</dbReference>
<evidence type="ECO:0000259" key="8">
    <source>
        <dbReference type="Pfam" id="PF01266"/>
    </source>
</evidence>
<evidence type="ECO:0000256" key="1">
    <source>
        <dbReference type="ARBA" id="ARBA00001974"/>
    </source>
</evidence>
<evidence type="ECO:0000256" key="7">
    <source>
        <dbReference type="PIRSR" id="PIRSR000189-1"/>
    </source>
</evidence>
<feature type="binding site" evidence="7">
    <location>
        <position position="222"/>
    </location>
    <ligand>
        <name>D-dopa</name>
        <dbReference type="ChEBI" id="CHEBI:149689"/>
    </ligand>
</feature>